<keyword evidence="22" id="KW-0812">Transmembrane</keyword>
<dbReference type="Proteomes" id="UP001166286">
    <property type="component" value="Unassembled WGS sequence"/>
</dbReference>
<keyword evidence="14" id="KW-0119">Carbohydrate metabolism</keyword>
<dbReference type="GO" id="GO:0005576">
    <property type="term" value="C:extracellular region"/>
    <property type="evidence" value="ECO:0007669"/>
    <property type="project" value="TreeGrafter"/>
</dbReference>
<organism evidence="23 24">
    <name type="scientific">Cladonia borealis</name>
    <dbReference type="NCBI Taxonomy" id="184061"/>
    <lineage>
        <taxon>Eukaryota</taxon>
        <taxon>Fungi</taxon>
        <taxon>Dikarya</taxon>
        <taxon>Ascomycota</taxon>
        <taxon>Pezizomycotina</taxon>
        <taxon>Lecanoromycetes</taxon>
        <taxon>OSLEUM clade</taxon>
        <taxon>Lecanoromycetidae</taxon>
        <taxon>Lecanorales</taxon>
        <taxon>Lecanorineae</taxon>
        <taxon>Cladoniaceae</taxon>
        <taxon>Cladonia</taxon>
    </lineage>
</organism>
<dbReference type="Pfam" id="PF00332">
    <property type="entry name" value="Glyco_hydro_17"/>
    <property type="match status" value="1"/>
</dbReference>
<dbReference type="EC" id="3.2.1.39" evidence="5"/>
<evidence type="ECO:0000313" key="24">
    <source>
        <dbReference type="Proteomes" id="UP001166286"/>
    </source>
</evidence>
<feature type="compositionally biased region" description="Polar residues" evidence="21">
    <location>
        <begin position="245"/>
        <end position="258"/>
    </location>
</feature>
<dbReference type="GO" id="GO:0005886">
    <property type="term" value="C:plasma membrane"/>
    <property type="evidence" value="ECO:0007669"/>
    <property type="project" value="UniProtKB-SubCell"/>
</dbReference>
<evidence type="ECO:0000256" key="15">
    <source>
        <dbReference type="ARBA" id="ARBA00023316"/>
    </source>
</evidence>
<evidence type="ECO:0000256" key="13">
    <source>
        <dbReference type="ARBA" id="ARBA00023180"/>
    </source>
</evidence>
<evidence type="ECO:0000256" key="16">
    <source>
        <dbReference type="ARBA" id="ARBA00023326"/>
    </source>
</evidence>
<keyword evidence="12 22" id="KW-0472">Membrane</keyword>
<gene>
    <name evidence="23" type="ORF">JMJ35_004423</name>
</gene>
<reference evidence="23" key="1">
    <citation type="submission" date="2023-03" db="EMBL/GenBank/DDBJ databases">
        <title>Complete genome of Cladonia borealis.</title>
        <authorList>
            <person name="Park H."/>
        </authorList>
    </citation>
    <scope>NUCLEOTIDE SEQUENCE</scope>
    <source>
        <strain evidence="23">ANT050790</strain>
    </source>
</reference>
<feature type="region of interest" description="Disordered" evidence="21">
    <location>
        <begin position="404"/>
        <end position="423"/>
    </location>
</feature>
<keyword evidence="15" id="KW-0961">Cell wall biogenesis/degradation</keyword>
<feature type="region of interest" description="Disordered" evidence="21">
    <location>
        <begin position="159"/>
        <end position="286"/>
    </location>
</feature>
<evidence type="ECO:0000256" key="19">
    <source>
        <dbReference type="ARBA" id="ARBA00043078"/>
    </source>
</evidence>
<feature type="region of interest" description="Disordered" evidence="21">
    <location>
        <begin position="1"/>
        <end position="129"/>
    </location>
</feature>
<feature type="region of interest" description="Disordered" evidence="21">
    <location>
        <begin position="335"/>
        <end position="368"/>
    </location>
</feature>
<name>A0AA39R1Z7_9LECA</name>
<evidence type="ECO:0000256" key="9">
    <source>
        <dbReference type="ARBA" id="ARBA00022729"/>
    </source>
</evidence>
<comment type="function">
    <text evidence="17">Glucanases play a role in cell expansion during growth, in cell-cell fusion during mating, and in spore release during sporulation. This enzyme may be involved in beta-glucan degradation. Active on laminarin and lichenan.</text>
</comment>
<sequence>MAGLNRSFSFDEDDEVSLDANRRSYLTQDSNAFRDTQPSSPPAYTDSPLRSYTDNPPPPPVHRSQAPVSYQLPQPTDSSDSESSRPRIQVDTRQAQEGTYRGQGLDHSTSNRTTSTITPGADNMGERAPGGGIAGIALGVANANERESGVEALRALDDIPEARSGFPPERDYDTIGTTTPYVPAPPFSNRASQARDPFSSPSPSRRSDPFGDGMQTPGDLTPRGYPSTHSIPMSEYPPHEAYDNGSGTYSDNPYNRYSTAWDPRMGEGEINPDEIDDDGDDMTGPPLQPRRSILGMKAQTSQSGSGSAAAGVGGVAAAGGVLGALGGLVGRKNAAPTGARDPSGQYGPVPGSSGIRDTEVEKSPWLNKQTSGQNRLRWIVGIILALAIIGGIVAGVVVALKNKGSGSSSLPTGSSTPTDSDLDMNSAQIKKLMNNPNLHKVFPGIDYTPFNAQYPACLANPPSQDNVTMDVAVLSQLTNAIRLYGTDCNQTEMVLHAISKLALPDMKVWLGVWLDNNSTTNNRGLSAMYKILSQNGAGPFSGVIVGNEVLYRKDMTEEQLGNILSGVRQNLTSQKIDLQVATSDLGDDWTAGLAAESDIVMSNIHPFFAGVNASDAASWTISFWDQFDTPLTQGTNKTNVISETGWPSGGGTDCGTGGPKTCTGGSVAGISEMNTFMDTFVCQALANGTEYFWFEAFDEPWKASLDSPGEDWEQLWGLMDAGRNLKPGLTIPDCGGKTVPSKK</sequence>
<evidence type="ECO:0000256" key="20">
    <source>
        <dbReference type="RuleBase" id="RU004335"/>
    </source>
</evidence>
<dbReference type="InterPro" id="IPR050732">
    <property type="entry name" value="Beta-glucan_modifiers"/>
</dbReference>
<feature type="compositionally biased region" description="Polar residues" evidence="21">
    <location>
        <begin position="106"/>
        <end position="118"/>
    </location>
</feature>
<evidence type="ECO:0000256" key="14">
    <source>
        <dbReference type="ARBA" id="ARBA00023277"/>
    </source>
</evidence>
<feature type="compositionally biased region" description="Polar residues" evidence="21">
    <location>
        <begin position="66"/>
        <end position="78"/>
    </location>
</feature>
<feature type="transmembrane region" description="Helical" evidence="22">
    <location>
        <begin position="378"/>
        <end position="400"/>
    </location>
</feature>
<dbReference type="Gene3D" id="3.20.20.80">
    <property type="entry name" value="Glycosidases"/>
    <property type="match status" value="1"/>
</dbReference>
<comment type="catalytic activity">
    <reaction evidence="1">
        <text>Hydrolysis of (1-&gt;3)-beta-D-glucosidic linkages in (1-&gt;3)-beta-D-glucans.</text>
        <dbReference type="EC" id="3.2.1.39"/>
    </reaction>
</comment>
<comment type="caution">
    <text evidence="23">The sequence shown here is derived from an EMBL/GenBank/DDBJ whole genome shotgun (WGS) entry which is preliminary data.</text>
</comment>
<evidence type="ECO:0000256" key="7">
    <source>
        <dbReference type="ARBA" id="ARBA00022512"/>
    </source>
</evidence>
<dbReference type="GO" id="GO:0009986">
    <property type="term" value="C:cell surface"/>
    <property type="evidence" value="ECO:0007669"/>
    <property type="project" value="TreeGrafter"/>
</dbReference>
<dbReference type="SUPFAM" id="SSF51445">
    <property type="entry name" value="(Trans)glycosidases"/>
    <property type="match status" value="1"/>
</dbReference>
<dbReference type="InterPro" id="IPR000490">
    <property type="entry name" value="Glyco_hydro_17"/>
</dbReference>
<comment type="subcellular location">
    <subcellularLocation>
        <location evidence="3">Cell membrane</location>
        <topology evidence="3">Single-pass type II membrane protein</topology>
    </subcellularLocation>
    <subcellularLocation>
        <location evidence="2">Secreted</location>
        <location evidence="2">Cell wall</location>
    </subcellularLocation>
</comment>
<feature type="compositionally biased region" description="Acidic residues" evidence="21">
    <location>
        <begin position="270"/>
        <end position="281"/>
    </location>
</feature>
<evidence type="ECO:0000256" key="4">
    <source>
        <dbReference type="ARBA" id="ARBA00008773"/>
    </source>
</evidence>
<evidence type="ECO:0000256" key="12">
    <source>
        <dbReference type="ARBA" id="ARBA00023136"/>
    </source>
</evidence>
<dbReference type="PANTHER" id="PTHR16631:SF17">
    <property type="entry name" value="GLUCAN ENDO-1,3-BETA-GLUCOSIDASE BTGC"/>
    <property type="match status" value="1"/>
</dbReference>
<feature type="compositionally biased region" description="Low complexity" evidence="21">
    <location>
        <begin position="195"/>
        <end position="204"/>
    </location>
</feature>
<dbReference type="InterPro" id="IPR017853">
    <property type="entry name" value="GH"/>
</dbReference>
<evidence type="ECO:0000313" key="23">
    <source>
        <dbReference type="EMBL" id="KAK0513437.1"/>
    </source>
</evidence>
<dbReference type="AlphaFoldDB" id="A0AA39R1Z7"/>
<keyword evidence="8" id="KW-0964">Secreted</keyword>
<dbReference type="FunFam" id="3.20.20.80:FF:000151">
    <property type="entry name" value="Glucan endo-1,3-beta-glucosidase btgC"/>
    <property type="match status" value="1"/>
</dbReference>
<dbReference type="PANTHER" id="PTHR16631">
    <property type="entry name" value="GLUCAN 1,3-BETA-GLUCOSIDASE"/>
    <property type="match status" value="1"/>
</dbReference>
<evidence type="ECO:0000256" key="11">
    <source>
        <dbReference type="ARBA" id="ARBA00022968"/>
    </source>
</evidence>
<evidence type="ECO:0000256" key="21">
    <source>
        <dbReference type="SAM" id="MobiDB-lite"/>
    </source>
</evidence>
<evidence type="ECO:0000256" key="8">
    <source>
        <dbReference type="ARBA" id="ARBA00022525"/>
    </source>
</evidence>
<keyword evidence="24" id="KW-1185">Reference proteome</keyword>
<keyword evidence="22" id="KW-1133">Transmembrane helix</keyword>
<dbReference type="GO" id="GO:0009277">
    <property type="term" value="C:fungal-type cell wall"/>
    <property type="evidence" value="ECO:0007669"/>
    <property type="project" value="TreeGrafter"/>
</dbReference>
<keyword evidence="10" id="KW-0378">Hydrolase</keyword>
<keyword evidence="11" id="KW-0735">Signal-anchor</keyword>
<keyword evidence="16" id="KW-0624">Polysaccharide degradation</keyword>
<evidence type="ECO:0000256" key="2">
    <source>
        <dbReference type="ARBA" id="ARBA00004191"/>
    </source>
</evidence>
<protein>
    <recommendedName>
        <fullName evidence="5">glucan endo-1,3-beta-D-glucosidase</fullName>
        <ecNumber evidence="5">3.2.1.39</ecNumber>
    </recommendedName>
    <alternativeName>
        <fullName evidence="19">Endo-1,3-beta-glucanase btgC</fullName>
    </alternativeName>
    <alternativeName>
        <fullName evidence="18">Laminarinase btgC</fullName>
    </alternativeName>
</protein>
<dbReference type="EMBL" id="JAFEKC020000008">
    <property type="protein sequence ID" value="KAK0513437.1"/>
    <property type="molecule type" value="Genomic_DNA"/>
</dbReference>
<dbReference type="GO" id="GO:0000272">
    <property type="term" value="P:polysaccharide catabolic process"/>
    <property type="evidence" value="ECO:0007669"/>
    <property type="project" value="UniProtKB-KW"/>
</dbReference>
<evidence type="ECO:0000256" key="17">
    <source>
        <dbReference type="ARBA" id="ARBA00037649"/>
    </source>
</evidence>
<comment type="similarity">
    <text evidence="4 20">Belongs to the glycosyl hydrolase 17 family.</text>
</comment>
<evidence type="ECO:0000256" key="22">
    <source>
        <dbReference type="SAM" id="Phobius"/>
    </source>
</evidence>
<evidence type="ECO:0000256" key="18">
    <source>
        <dbReference type="ARBA" id="ARBA00042373"/>
    </source>
</evidence>
<keyword evidence="13" id="KW-0325">Glycoprotein</keyword>
<proteinExistence type="inferred from homology"/>
<evidence type="ECO:0000256" key="3">
    <source>
        <dbReference type="ARBA" id="ARBA00004401"/>
    </source>
</evidence>
<evidence type="ECO:0000256" key="1">
    <source>
        <dbReference type="ARBA" id="ARBA00000382"/>
    </source>
</evidence>
<dbReference type="GO" id="GO:0042973">
    <property type="term" value="F:glucan endo-1,3-beta-D-glucosidase activity"/>
    <property type="evidence" value="ECO:0007669"/>
    <property type="project" value="UniProtKB-EC"/>
</dbReference>
<keyword evidence="9" id="KW-0732">Signal</keyword>
<keyword evidence="6" id="KW-1003">Cell membrane</keyword>
<feature type="compositionally biased region" description="Low complexity" evidence="21">
    <location>
        <begin position="404"/>
        <end position="419"/>
    </location>
</feature>
<evidence type="ECO:0000256" key="6">
    <source>
        <dbReference type="ARBA" id="ARBA00022475"/>
    </source>
</evidence>
<feature type="compositionally biased region" description="Polar residues" evidence="21">
    <location>
        <begin position="24"/>
        <end position="38"/>
    </location>
</feature>
<dbReference type="GO" id="GO:0071555">
    <property type="term" value="P:cell wall organization"/>
    <property type="evidence" value="ECO:0007669"/>
    <property type="project" value="UniProtKB-KW"/>
</dbReference>
<evidence type="ECO:0000256" key="10">
    <source>
        <dbReference type="ARBA" id="ARBA00022801"/>
    </source>
</evidence>
<keyword evidence="7" id="KW-0134">Cell wall</keyword>
<evidence type="ECO:0000256" key="5">
    <source>
        <dbReference type="ARBA" id="ARBA00012780"/>
    </source>
</evidence>
<accession>A0AA39R1Z7</accession>